<accession>A0A4U9TJA9</accession>
<proteinExistence type="predicted"/>
<feature type="compositionally biased region" description="Polar residues" evidence="1">
    <location>
        <begin position="16"/>
        <end position="26"/>
    </location>
</feature>
<organism evidence="2">
    <name type="scientific">Serratia fonticola</name>
    <dbReference type="NCBI Taxonomy" id="47917"/>
    <lineage>
        <taxon>Bacteria</taxon>
        <taxon>Pseudomonadati</taxon>
        <taxon>Pseudomonadota</taxon>
        <taxon>Gammaproteobacteria</taxon>
        <taxon>Enterobacterales</taxon>
        <taxon>Yersiniaceae</taxon>
        <taxon>Serratia</taxon>
    </lineage>
</organism>
<evidence type="ECO:0000256" key="1">
    <source>
        <dbReference type="SAM" id="MobiDB-lite"/>
    </source>
</evidence>
<sequence>MLATLPSDIVLVKPSSLLNEPQQSGSGYVPPSKPHKPQPKNPFTGGIKQCKVKLPQEGVNASHALGIIAESVAQSPVVGGDQTPLAALDGFRVDQTIR</sequence>
<evidence type="ECO:0000313" key="2">
    <source>
        <dbReference type="EMBL" id="VTR18907.1"/>
    </source>
</evidence>
<name>A0A4U9TJA9_SERFO</name>
<dbReference type="AlphaFoldDB" id="A0A4U9TJA9"/>
<feature type="region of interest" description="Disordered" evidence="1">
    <location>
        <begin position="14"/>
        <end position="45"/>
    </location>
</feature>
<reference evidence="2" key="1">
    <citation type="submission" date="2019-05" db="EMBL/GenBank/DDBJ databases">
        <authorList>
            <consortium name="Pathogen Informatics"/>
        </authorList>
    </citation>
    <scope>NUCLEOTIDE SEQUENCE [LARGE SCALE GENOMIC DNA]</scope>
    <source>
        <strain evidence="2">NCTC12965</strain>
    </source>
</reference>
<protein>
    <submittedName>
        <fullName evidence="2">Uncharacterized protein</fullName>
    </submittedName>
</protein>
<dbReference type="EMBL" id="CABEEZ010000019">
    <property type="protein sequence ID" value="VTR18907.1"/>
    <property type="molecule type" value="Genomic_DNA"/>
</dbReference>
<gene>
    <name evidence="2" type="ORF">NCTC12965_00671</name>
</gene>